<organism evidence="1">
    <name type="scientific">Pseudomonas phage RVTF4</name>
    <dbReference type="NCBI Taxonomy" id="3236931"/>
    <lineage>
        <taxon>Viruses</taxon>
    </lineage>
</organism>
<reference evidence="1" key="1">
    <citation type="submission" date="2024-07" db="EMBL/GenBank/DDBJ databases">
        <authorList>
            <person name="Bringhurst R.M."/>
            <person name="Homer T.E."/>
        </authorList>
    </citation>
    <scope>NUCLEOTIDE SEQUENCE</scope>
</reference>
<proteinExistence type="predicted"/>
<accession>A0AB39CCI2</accession>
<protein>
    <submittedName>
        <fullName evidence="1">Uncharacterized protein</fullName>
    </submittedName>
</protein>
<evidence type="ECO:0000313" key="1">
    <source>
        <dbReference type="EMBL" id="XDJ14589.1"/>
    </source>
</evidence>
<dbReference type="EMBL" id="PQ015378">
    <property type="protein sequence ID" value="XDJ14589.1"/>
    <property type="molecule type" value="Genomic_DNA"/>
</dbReference>
<name>A0AB39CCI2_9VIRU</name>
<sequence length="108" mass="12322">MALQFDNIVDYIWQIYSVGIPVEYAEKNAKPLTYYKLVRVLQKLNIDPTDLNSVQLFSEAVRLEKGSHFDPRANLMFQLADLHEECEILIRGSGVLDKGDAYVDSINS</sequence>